<reference evidence="1" key="1">
    <citation type="journal article" date="2014" name="Front. Microbiol.">
        <title>High frequency of phylogenetically diverse reductive dehalogenase-homologous genes in deep subseafloor sedimentary metagenomes.</title>
        <authorList>
            <person name="Kawai M."/>
            <person name="Futagami T."/>
            <person name="Toyoda A."/>
            <person name="Takaki Y."/>
            <person name="Nishi S."/>
            <person name="Hori S."/>
            <person name="Arai W."/>
            <person name="Tsubouchi T."/>
            <person name="Morono Y."/>
            <person name="Uchiyama I."/>
            <person name="Ito T."/>
            <person name="Fujiyama A."/>
            <person name="Inagaki F."/>
            <person name="Takami H."/>
        </authorList>
    </citation>
    <scope>NUCLEOTIDE SEQUENCE</scope>
    <source>
        <strain evidence="1">Expedition CK06-06</strain>
    </source>
</reference>
<dbReference type="AlphaFoldDB" id="X1I0V0"/>
<proteinExistence type="predicted"/>
<evidence type="ECO:0000313" key="1">
    <source>
        <dbReference type="EMBL" id="GAH76006.1"/>
    </source>
</evidence>
<organism evidence="1">
    <name type="scientific">marine sediment metagenome</name>
    <dbReference type="NCBI Taxonomy" id="412755"/>
    <lineage>
        <taxon>unclassified sequences</taxon>
        <taxon>metagenomes</taxon>
        <taxon>ecological metagenomes</taxon>
    </lineage>
</organism>
<name>X1I0V0_9ZZZZ</name>
<comment type="caution">
    <text evidence="1">The sequence shown here is derived from an EMBL/GenBank/DDBJ whole genome shotgun (WGS) entry which is preliminary data.</text>
</comment>
<dbReference type="EMBL" id="BARU01026389">
    <property type="protein sequence ID" value="GAH76006.1"/>
    <property type="molecule type" value="Genomic_DNA"/>
</dbReference>
<sequence>MPDFTVFCDSDIFETFLAVVKRITEFMMALLAFYGTGDEPVHELDALFAPVSVVAESIPATPAQLSLPVVVMDLNPPMRVDHSDFAVGQADKTTNRTCGDHVTFFAFLALLDMWQPAADIEIVR</sequence>
<protein>
    <submittedName>
        <fullName evidence="1">Uncharacterized protein</fullName>
    </submittedName>
</protein>
<gene>
    <name evidence="1" type="ORF">S03H2_42395</name>
</gene>
<accession>X1I0V0</accession>